<organism evidence="1 2">
    <name type="scientific">Pusillibacter faecalis</name>
    <dbReference type="NCBI Taxonomy" id="2714358"/>
    <lineage>
        <taxon>Bacteria</taxon>
        <taxon>Bacillati</taxon>
        <taxon>Bacillota</taxon>
        <taxon>Clostridia</taxon>
        <taxon>Eubacteriales</taxon>
        <taxon>Oscillospiraceae</taxon>
        <taxon>Pusillibacter</taxon>
    </lineage>
</organism>
<dbReference type="Proteomes" id="UP000679848">
    <property type="component" value="Chromosome"/>
</dbReference>
<evidence type="ECO:0000313" key="1">
    <source>
        <dbReference type="EMBL" id="BCK85407.1"/>
    </source>
</evidence>
<gene>
    <name evidence="1" type="ORF">MM59RIKEN_27260</name>
</gene>
<protein>
    <recommendedName>
        <fullName evidence="3">PD-(D/E)XK endonuclease-like domain-containing protein</fullName>
    </recommendedName>
</protein>
<sequence>MIQFHEASHTYTLDGVDLPSVTHICRFLAYDYKSDEPWLAEAAARRGTAVHEACALIDYGEEPEESAQIAGYLNAYRRFLKDYRPDWELIEHPMGTLELGYAGTLDRYGTLYDGRTCILDIKTGQLYSAALRAQLTAYQALLPPRYHCTHLYALKLSADGTYQLREVPADRALLDACLFLNNATERKKRT</sequence>
<accession>A0A810QGX9</accession>
<keyword evidence="2" id="KW-1185">Reference proteome</keyword>
<evidence type="ECO:0008006" key="3">
    <source>
        <dbReference type="Google" id="ProtNLM"/>
    </source>
</evidence>
<proteinExistence type="predicted"/>
<dbReference type="AlphaFoldDB" id="A0A810QGX9"/>
<dbReference type="EMBL" id="AP023420">
    <property type="protein sequence ID" value="BCK85407.1"/>
    <property type="molecule type" value="Genomic_DNA"/>
</dbReference>
<name>A0A810QGX9_9FIRM</name>
<dbReference type="KEGG" id="pfaa:MM59RIKEN_27260"/>
<dbReference type="RefSeq" id="WP_213543530.1">
    <property type="nucleotide sequence ID" value="NZ_AP023420.1"/>
</dbReference>
<reference evidence="1" key="1">
    <citation type="submission" date="2020-09" db="EMBL/GenBank/DDBJ databases">
        <title>New species isolated from human feces.</title>
        <authorList>
            <person name="Kitahara M."/>
            <person name="Shigeno Y."/>
            <person name="Shime M."/>
            <person name="Matsumoto Y."/>
            <person name="Nakamura S."/>
            <person name="Motooka D."/>
            <person name="Fukuoka S."/>
            <person name="Nishikawa H."/>
            <person name="Benno Y."/>
        </authorList>
    </citation>
    <scope>NUCLEOTIDE SEQUENCE</scope>
    <source>
        <strain evidence="1">MM59</strain>
    </source>
</reference>
<evidence type="ECO:0000313" key="2">
    <source>
        <dbReference type="Proteomes" id="UP000679848"/>
    </source>
</evidence>